<dbReference type="AlphaFoldDB" id="A0A0A9AG42"/>
<feature type="compositionally biased region" description="Basic and acidic residues" evidence="1">
    <location>
        <begin position="24"/>
        <end position="35"/>
    </location>
</feature>
<proteinExistence type="predicted"/>
<dbReference type="EMBL" id="GBRH01249032">
    <property type="protein sequence ID" value="JAD48863.1"/>
    <property type="molecule type" value="Transcribed_RNA"/>
</dbReference>
<feature type="compositionally biased region" description="Polar residues" evidence="1">
    <location>
        <begin position="12"/>
        <end position="23"/>
    </location>
</feature>
<reference evidence="2" key="1">
    <citation type="submission" date="2014-09" db="EMBL/GenBank/DDBJ databases">
        <authorList>
            <person name="Magalhaes I.L.F."/>
            <person name="Oliveira U."/>
            <person name="Santos F.R."/>
            <person name="Vidigal T.H.D.A."/>
            <person name="Brescovit A.D."/>
            <person name="Santos A.J."/>
        </authorList>
    </citation>
    <scope>NUCLEOTIDE SEQUENCE</scope>
    <source>
        <tissue evidence="2">Shoot tissue taken approximately 20 cm above the soil surface</tissue>
    </source>
</reference>
<evidence type="ECO:0000313" key="2">
    <source>
        <dbReference type="EMBL" id="JAD48863.1"/>
    </source>
</evidence>
<sequence>MDREFEELASDASMTGREQLTSGERTRQLRQHDQMGSDVAMDENEQNTAAAPNIRGPVQRNGRKVI</sequence>
<feature type="region of interest" description="Disordered" evidence="1">
    <location>
        <begin position="1"/>
        <end position="66"/>
    </location>
</feature>
<accession>A0A0A9AG42</accession>
<protein>
    <submittedName>
        <fullName evidence="2">Uncharacterized protein</fullName>
    </submittedName>
</protein>
<organism evidence="2">
    <name type="scientific">Arundo donax</name>
    <name type="common">Giant reed</name>
    <name type="synonym">Donax arundinaceus</name>
    <dbReference type="NCBI Taxonomy" id="35708"/>
    <lineage>
        <taxon>Eukaryota</taxon>
        <taxon>Viridiplantae</taxon>
        <taxon>Streptophyta</taxon>
        <taxon>Embryophyta</taxon>
        <taxon>Tracheophyta</taxon>
        <taxon>Spermatophyta</taxon>
        <taxon>Magnoliopsida</taxon>
        <taxon>Liliopsida</taxon>
        <taxon>Poales</taxon>
        <taxon>Poaceae</taxon>
        <taxon>PACMAD clade</taxon>
        <taxon>Arundinoideae</taxon>
        <taxon>Arundineae</taxon>
        <taxon>Arundo</taxon>
    </lineage>
</organism>
<evidence type="ECO:0000256" key="1">
    <source>
        <dbReference type="SAM" id="MobiDB-lite"/>
    </source>
</evidence>
<reference evidence="2" key="2">
    <citation type="journal article" date="2015" name="Data Brief">
        <title>Shoot transcriptome of the giant reed, Arundo donax.</title>
        <authorList>
            <person name="Barrero R.A."/>
            <person name="Guerrero F.D."/>
            <person name="Moolhuijzen P."/>
            <person name="Goolsby J.A."/>
            <person name="Tidwell J."/>
            <person name="Bellgard S.E."/>
            <person name="Bellgard M.I."/>
        </authorList>
    </citation>
    <scope>NUCLEOTIDE SEQUENCE</scope>
    <source>
        <tissue evidence="2">Shoot tissue taken approximately 20 cm above the soil surface</tissue>
    </source>
</reference>
<name>A0A0A9AG42_ARUDO</name>